<evidence type="ECO:0000256" key="15">
    <source>
        <dbReference type="SAM" id="SignalP"/>
    </source>
</evidence>
<evidence type="ECO:0000256" key="7">
    <source>
        <dbReference type="ARBA" id="ARBA00022737"/>
    </source>
</evidence>
<comment type="subcellular location">
    <subcellularLocation>
        <location evidence="1">Membrane</location>
        <topology evidence="1">Single-pass type I membrane protein</topology>
    </subcellularLocation>
</comment>
<protein>
    <submittedName>
        <fullName evidence="17">Toll-like receptor 5 isoform X1</fullName>
    </submittedName>
</protein>
<dbReference type="SMART" id="SM00369">
    <property type="entry name" value="LRR_TYP"/>
    <property type="match status" value="10"/>
</dbReference>
<keyword evidence="10 14" id="KW-0472">Membrane</keyword>
<keyword evidence="8" id="KW-0391">Immunity</keyword>
<evidence type="ECO:0000256" key="9">
    <source>
        <dbReference type="ARBA" id="ARBA00022989"/>
    </source>
</evidence>
<evidence type="ECO:0000256" key="4">
    <source>
        <dbReference type="ARBA" id="ARBA00022614"/>
    </source>
</evidence>
<keyword evidence="7" id="KW-0677">Repeat</keyword>
<comment type="caution">
    <text evidence="17">The sequence shown here is derived from an EMBL/GenBank/DDBJ whole genome shotgun (WGS) entry which is preliminary data.</text>
</comment>
<proteinExistence type="inferred from homology"/>
<dbReference type="PANTHER" id="PTHR24365:SF525">
    <property type="entry name" value="TOLL-LIKE RECEPTOR 5"/>
    <property type="match status" value="1"/>
</dbReference>
<evidence type="ECO:0000256" key="14">
    <source>
        <dbReference type="SAM" id="Phobius"/>
    </source>
</evidence>
<evidence type="ECO:0000256" key="6">
    <source>
        <dbReference type="ARBA" id="ARBA00022729"/>
    </source>
</evidence>
<feature type="chain" id="PRO_5045673758" evidence="15">
    <location>
        <begin position="21"/>
        <end position="868"/>
    </location>
</feature>
<dbReference type="Gene3D" id="3.80.10.10">
    <property type="entry name" value="Ribonuclease Inhibitor"/>
    <property type="match status" value="3"/>
</dbReference>
<feature type="signal peptide" evidence="15">
    <location>
        <begin position="1"/>
        <end position="20"/>
    </location>
</feature>
<dbReference type="SUPFAM" id="SSF52200">
    <property type="entry name" value="Toll/Interleukin receptor TIR domain"/>
    <property type="match status" value="1"/>
</dbReference>
<keyword evidence="5 14" id="KW-0812">Transmembrane</keyword>
<dbReference type="InterPro" id="IPR000157">
    <property type="entry name" value="TIR_dom"/>
</dbReference>
<evidence type="ECO:0000256" key="10">
    <source>
        <dbReference type="ARBA" id="ARBA00023136"/>
    </source>
</evidence>
<evidence type="ECO:0000313" key="17">
    <source>
        <dbReference type="EMBL" id="KAK6488944.1"/>
    </source>
</evidence>
<dbReference type="SMART" id="SM00255">
    <property type="entry name" value="TIR"/>
    <property type="match status" value="1"/>
</dbReference>
<evidence type="ECO:0000256" key="11">
    <source>
        <dbReference type="ARBA" id="ARBA00023170"/>
    </source>
</evidence>
<dbReference type="InterPro" id="IPR032675">
    <property type="entry name" value="LRR_dom_sf"/>
</dbReference>
<dbReference type="EMBL" id="JAHFZB010000006">
    <property type="protein sequence ID" value="KAK6488944.1"/>
    <property type="molecule type" value="Genomic_DNA"/>
</dbReference>
<evidence type="ECO:0000256" key="2">
    <source>
        <dbReference type="ARBA" id="ARBA00009634"/>
    </source>
</evidence>
<keyword evidence="18" id="KW-1185">Reference proteome</keyword>
<dbReference type="PROSITE" id="PS50104">
    <property type="entry name" value="TIR"/>
    <property type="match status" value="1"/>
</dbReference>
<keyword evidence="13" id="KW-0395">Inflammatory response</keyword>
<evidence type="ECO:0000313" key="18">
    <source>
        <dbReference type="Proteomes" id="UP001369086"/>
    </source>
</evidence>
<dbReference type="InterPro" id="IPR017241">
    <property type="entry name" value="Toll-like_receptor"/>
</dbReference>
<gene>
    <name evidence="17" type="ORF">HHUSO_G7922</name>
</gene>
<organism evidence="17 18">
    <name type="scientific">Huso huso</name>
    <name type="common">Beluga</name>
    <name type="synonym">Acipenser huso</name>
    <dbReference type="NCBI Taxonomy" id="61971"/>
    <lineage>
        <taxon>Eukaryota</taxon>
        <taxon>Metazoa</taxon>
        <taxon>Chordata</taxon>
        <taxon>Craniata</taxon>
        <taxon>Vertebrata</taxon>
        <taxon>Euteleostomi</taxon>
        <taxon>Actinopterygii</taxon>
        <taxon>Chondrostei</taxon>
        <taxon>Acipenseriformes</taxon>
        <taxon>Acipenseridae</taxon>
        <taxon>Huso</taxon>
    </lineage>
</organism>
<keyword evidence="9 14" id="KW-1133">Transmembrane helix</keyword>
<feature type="transmembrane region" description="Helical" evidence="14">
    <location>
        <begin position="651"/>
        <end position="674"/>
    </location>
</feature>
<keyword evidence="4" id="KW-0433">Leucine-rich repeat</keyword>
<evidence type="ECO:0000256" key="5">
    <source>
        <dbReference type="ARBA" id="ARBA00022692"/>
    </source>
</evidence>
<feature type="domain" description="TIR" evidence="16">
    <location>
        <begin position="702"/>
        <end position="847"/>
    </location>
</feature>
<dbReference type="InterPro" id="IPR035897">
    <property type="entry name" value="Toll_tir_struct_dom_sf"/>
</dbReference>
<keyword evidence="11" id="KW-0675">Receptor</keyword>
<feature type="non-terminal residue" evidence="17">
    <location>
        <position position="1"/>
    </location>
</feature>
<evidence type="ECO:0000256" key="13">
    <source>
        <dbReference type="ARBA" id="ARBA00023198"/>
    </source>
</evidence>
<dbReference type="PIRSF" id="PIRSF037595">
    <property type="entry name" value="Toll-like_receptor"/>
    <property type="match status" value="1"/>
</dbReference>
<dbReference type="Proteomes" id="UP001369086">
    <property type="component" value="Unassembled WGS sequence"/>
</dbReference>
<keyword evidence="6 15" id="KW-0732">Signal</keyword>
<comment type="similarity">
    <text evidence="2">Belongs to the Toll-like receptor family.</text>
</comment>
<dbReference type="Gene3D" id="3.40.50.10140">
    <property type="entry name" value="Toll/interleukin-1 receptor homology (TIR) domain"/>
    <property type="match status" value="1"/>
</dbReference>
<dbReference type="InterPro" id="IPR001611">
    <property type="entry name" value="Leu-rich_rpt"/>
</dbReference>
<evidence type="ECO:0000256" key="1">
    <source>
        <dbReference type="ARBA" id="ARBA00004479"/>
    </source>
</evidence>
<dbReference type="SMART" id="SM00082">
    <property type="entry name" value="LRRCT"/>
    <property type="match status" value="1"/>
</dbReference>
<evidence type="ECO:0000256" key="8">
    <source>
        <dbReference type="ARBA" id="ARBA00022859"/>
    </source>
</evidence>
<keyword evidence="3" id="KW-0399">Innate immunity</keyword>
<dbReference type="PANTHER" id="PTHR24365">
    <property type="entry name" value="TOLL-LIKE RECEPTOR"/>
    <property type="match status" value="1"/>
</dbReference>
<dbReference type="Pfam" id="PF01582">
    <property type="entry name" value="TIR"/>
    <property type="match status" value="1"/>
</dbReference>
<dbReference type="Pfam" id="PF13855">
    <property type="entry name" value="LRR_8"/>
    <property type="match status" value="4"/>
</dbReference>
<accession>A0ABR0ZVV3</accession>
<name>A0ABR0ZVV3_HUSHU</name>
<dbReference type="InterPro" id="IPR000483">
    <property type="entry name" value="Cys-rich_flank_reg_C"/>
</dbReference>
<evidence type="ECO:0000259" key="16">
    <source>
        <dbReference type="PROSITE" id="PS50104"/>
    </source>
</evidence>
<dbReference type="InterPro" id="IPR003591">
    <property type="entry name" value="Leu-rich_rpt_typical-subtyp"/>
</dbReference>
<evidence type="ECO:0000256" key="12">
    <source>
        <dbReference type="ARBA" id="ARBA00023180"/>
    </source>
</evidence>
<sequence>RNTMWFHHLLVVLGAALVNGESPCIIGKQLAYCESMSLTQIPDLPSDIIEVYLALNYIRVLNENSFPRLEQLKVLDLGMQRTQSLSIGKHAFKNLTNLAVLHLGNNEHLVLHPDAFVGLFNLRQLILLRNNLLASILEAEFLRDLVSLEALDLRYNNIERLKPNMLFQKMTHFNFLDLNLNKIEKICEGDLYSFHGKNLIFLSIASNPLRDMKEYNFDWMTCGNPLRNVTIQTLDMSLNGFGTDETRNFFLATKGTRMSHIVYGPTIMGSSFGFSNSKDPNSETFLGLAESFVRSLDLSKGFIFSLNPFVFEPLKYIEDLILSDNKINQIKNNAFAGLQNLNKLNLSNNLLGEIYAYTFDGLGNVTEIDLANNHISVIQSKSFRGLSNLFILNLRGNAIIALHVFAAIPNLQYVLLGDNRIQSTYGLEIFSDSSIFIDLSDNKLKSLSLFYDVMQFPNLQYLLLRHNKLSNCFQHSEIPKKNNLIHLDLEDNVLQVVWEAKTCLDMFDNLGKLMELKLNQNLLRFLPKDIFKGLISLQRLVLSSNLLAHLPTDVFPRSLKILDLSQNILLSPNPDTFSFIKFLDLGKNQYICDCHLQNLTLWISKTNVTFLSDFSDMYCSFPQHLIGIPLANITFDECDEEDQRLVMKLKLSLFIGCTTTLIIIITSVIIFTQFRGLCFIFYKKISNKLLAGPKEEAGRHGYKYDAYICFSNNDFKWVEAALLQQLDKQFSENNKFHLCFEARDFIPGEDHISNIRDAIWNSKKTICIVTREFLRDGWCIEAFNLAQSRYFVELKDVLVMVVVGRIPQFKLMKCSQIRAFVRSRHYLHWPEDIQDIDWFYDRLINMILNDKKQKKQNDITLHNVTVTT</sequence>
<dbReference type="SUPFAM" id="SSF52058">
    <property type="entry name" value="L domain-like"/>
    <property type="match status" value="2"/>
</dbReference>
<keyword evidence="12" id="KW-0325">Glycoprotein</keyword>
<reference evidence="17 18" key="1">
    <citation type="submission" date="2021-05" db="EMBL/GenBank/DDBJ databases">
        <authorList>
            <person name="Zahm M."/>
            <person name="Klopp C."/>
            <person name="Cabau C."/>
            <person name="Kuhl H."/>
            <person name="Suciu R."/>
            <person name="Ciorpac M."/>
            <person name="Holostenco D."/>
            <person name="Gessner J."/>
            <person name="Wuertz S."/>
            <person name="Hohne C."/>
            <person name="Stock M."/>
            <person name="Gislard M."/>
            <person name="Lluch J."/>
            <person name="Milhes M."/>
            <person name="Lampietro C."/>
            <person name="Lopez Roques C."/>
            <person name="Donnadieu C."/>
            <person name="Du K."/>
            <person name="Schartl M."/>
            <person name="Guiguen Y."/>
        </authorList>
    </citation>
    <scope>NUCLEOTIDE SEQUENCE [LARGE SCALE GENOMIC DNA]</scope>
    <source>
        <strain evidence="17">Hh-F2</strain>
        <tissue evidence="17">Blood</tissue>
    </source>
</reference>
<evidence type="ECO:0000256" key="3">
    <source>
        <dbReference type="ARBA" id="ARBA00022588"/>
    </source>
</evidence>